<dbReference type="AlphaFoldDB" id="A0A8J5HZT1"/>
<gene>
    <name evidence="1" type="ORF">JG688_00018276</name>
</gene>
<evidence type="ECO:0000313" key="2">
    <source>
        <dbReference type="Proteomes" id="UP000709295"/>
    </source>
</evidence>
<accession>A0A8J5HZT1</accession>
<dbReference type="Proteomes" id="UP000709295">
    <property type="component" value="Unassembled WGS sequence"/>
</dbReference>
<proteinExistence type="predicted"/>
<comment type="caution">
    <text evidence="1">The sequence shown here is derived from an EMBL/GenBank/DDBJ whole genome shotgun (WGS) entry which is preliminary data.</text>
</comment>
<reference evidence="1" key="1">
    <citation type="submission" date="2021-01" db="EMBL/GenBank/DDBJ databases">
        <title>Phytophthora aleatoria, a newly-described species from Pinus radiata is distinct from Phytophthora cactorum isolates based on comparative genomics.</title>
        <authorList>
            <person name="Mcdougal R."/>
            <person name="Panda P."/>
            <person name="Williams N."/>
            <person name="Studholme D.J."/>
        </authorList>
    </citation>
    <scope>NUCLEOTIDE SEQUENCE</scope>
    <source>
        <strain evidence="1">NZFS 4037</strain>
    </source>
</reference>
<keyword evidence="2" id="KW-1185">Reference proteome</keyword>
<name>A0A8J5HZT1_9STRA</name>
<organism evidence="1 2">
    <name type="scientific">Phytophthora aleatoria</name>
    <dbReference type="NCBI Taxonomy" id="2496075"/>
    <lineage>
        <taxon>Eukaryota</taxon>
        <taxon>Sar</taxon>
        <taxon>Stramenopiles</taxon>
        <taxon>Oomycota</taxon>
        <taxon>Peronosporomycetes</taxon>
        <taxon>Peronosporales</taxon>
        <taxon>Peronosporaceae</taxon>
        <taxon>Phytophthora</taxon>
    </lineage>
</organism>
<dbReference type="EMBL" id="JAENGY010003226">
    <property type="protein sequence ID" value="KAG6942176.1"/>
    <property type="molecule type" value="Genomic_DNA"/>
</dbReference>
<evidence type="ECO:0000313" key="1">
    <source>
        <dbReference type="EMBL" id="KAG6942176.1"/>
    </source>
</evidence>
<protein>
    <submittedName>
        <fullName evidence="1">Uncharacterized protein</fullName>
    </submittedName>
</protein>
<sequence length="69" mass="7871">MARKLRKAFQAGHDVLYGLGSCQRNPETFRVVSVACRFCIKYSIQNSTSIINNEREQRAHTISISLSIR</sequence>